<dbReference type="STRING" id="1299341.SAMN05444005_102442"/>
<evidence type="ECO:0000313" key="2">
    <source>
        <dbReference type="EMBL" id="SEP82597.1"/>
    </source>
</evidence>
<feature type="transmembrane region" description="Helical" evidence="1">
    <location>
        <begin position="15"/>
        <end position="33"/>
    </location>
</feature>
<dbReference type="GO" id="GO:0016788">
    <property type="term" value="F:hydrolase activity, acting on ester bonds"/>
    <property type="evidence" value="ECO:0007669"/>
    <property type="project" value="UniProtKB-ARBA"/>
</dbReference>
<sequence>MNSKFLKKVNQNKPYFFQAWAIVCIAILSFIGFKSFLPKKLFPESSNNKNVVVDSLMLDAVAEGGNLSEEDTLSNKTIKFVSNPLGIQFSDEKFEQYKGYQYLIPFFEKLYQLETNKKGKARIAYFGDSMTDGDMIVQDVRTQFQSIFGGEGVGFVNITSESAGSRGSILHEYSQNWKAQSYLKTKSPLRSFGVNGSVFFAKDTANTTWVKYKAGRNRFSTTLNNPTVFYGSSKNKKACIRQIIGKDTIYKKLSPNSILNATQVAGDVKNVKVNFINADSIPFYGFNFDNGKGIHVDNFSSRGNSGLPLSTFNVDLMNAFQQKLGYDLIILQFGTNVLNYGSLNYTWYERKMTSVVNHLKECFPGAAILIISTADKSTKYDMQMKSDSAVVPLTLAQKRYAVKAESGFVNLYTLMGGDGSMVKWVENVPVRANKDYTHFNHRGAKEIAQLIYKQIDTGYQEYKRLRAIATKKAKPKKVVKDSSLPVKNDTINE</sequence>
<keyword evidence="3" id="KW-1185">Reference proteome</keyword>
<organism evidence="2 3">
    <name type="scientific">Flavobacterium urocaniciphilum</name>
    <dbReference type="NCBI Taxonomy" id="1299341"/>
    <lineage>
        <taxon>Bacteria</taxon>
        <taxon>Pseudomonadati</taxon>
        <taxon>Bacteroidota</taxon>
        <taxon>Flavobacteriia</taxon>
        <taxon>Flavobacteriales</taxon>
        <taxon>Flavobacteriaceae</taxon>
        <taxon>Flavobacterium</taxon>
    </lineage>
</organism>
<protein>
    <submittedName>
        <fullName evidence="2">Lysophospholipase L1</fullName>
    </submittedName>
</protein>
<dbReference type="Gene3D" id="3.40.50.1110">
    <property type="entry name" value="SGNH hydrolase"/>
    <property type="match status" value="1"/>
</dbReference>
<evidence type="ECO:0000256" key="1">
    <source>
        <dbReference type="SAM" id="Phobius"/>
    </source>
</evidence>
<evidence type="ECO:0000313" key="3">
    <source>
        <dbReference type="Proteomes" id="UP000198648"/>
    </source>
</evidence>
<keyword evidence="1" id="KW-1133">Transmembrane helix</keyword>
<dbReference type="InterPro" id="IPR036514">
    <property type="entry name" value="SGNH_hydro_sf"/>
</dbReference>
<proteinExistence type="predicted"/>
<gene>
    <name evidence="2" type="ORF">SAMN05444005_102442</name>
</gene>
<reference evidence="2 3" key="1">
    <citation type="submission" date="2016-10" db="EMBL/GenBank/DDBJ databases">
        <authorList>
            <person name="de Groot N.N."/>
        </authorList>
    </citation>
    <scope>NUCLEOTIDE SEQUENCE [LARGE SCALE GENOMIC DNA]</scope>
    <source>
        <strain evidence="2 3">DSM 27078</strain>
    </source>
</reference>
<name>A0A1H9B1I7_9FLAO</name>
<accession>A0A1H9B1I7</accession>
<dbReference type="SUPFAM" id="SSF52266">
    <property type="entry name" value="SGNH hydrolase"/>
    <property type="match status" value="1"/>
</dbReference>
<keyword evidence="1" id="KW-0812">Transmembrane</keyword>
<dbReference type="Proteomes" id="UP000198648">
    <property type="component" value="Unassembled WGS sequence"/>
</dbReference>
<dbReference type="Gene3D" id="2.60.120.1360">
    <property type="match status" value="1"/>
</dbReference>
<keyword evidence="1" id="KW-0472">Membrane</keyword>
<dbReference type="AlphaFoldDB" id="A0A1H9B1I7"/>
<dbReference type="EMBL" id="FOEI01000002">
    <property type="protein sequence ID" value="SEP82597.1"/>
    <property type="molecule type" value="Genomic_DNA"/>
</dbReference>